<dbReference type="Proteomes" id="UP000290365">
    <property type="component" value="Chromosome"/>
</dbReference>
<dbReference type="KEGG" id="kbs:EPA93_07180"/>
<proteinExistence type="predicted"/>
<name>A0A4P6JLA4_KTERU</name>
<gene>
    <name evidence="1" type="ORF">EPA93_07180</name>
</gene>
<dbReference type="Gene3D" id="1.25.40.10">
    <property type="entry name" value="Tetratricopeptide repeat domain"/>
    <property type="match status" value="1"/>
</dbReference>
<organism evidence="1 2">
    <name type="scientific">Ktedonosporobacter rubrisoli</name>
    <dbReference type="NCBI Taxonomy" id="2509675"/>
    <lineage>
        <taxon>Bacteria</taxon>
        <taxon>Bacillati</taxon>
        <taxon>Chloroflexota</taxon>
        <taxon>Ktedonobacteria</taxon>
        <taxon>Ktedonobacterales</taxon>
        <taxon>Ktedonosporobacteraceae</taxon>
        <taxon>Ktedonosporobacter</taxon>
    </lineage>
</organism>
<reference evidence="1 2" key="1">
    <citation type="submission" date="2019-01" db="EMBL/GenBank/DDBJ databases">
        <title>Ktedonosporobacter rubrisoli SCAWS-G2.</title>
        <authorList>
            <person name="Huang Y."/>
            <person name="Yan B."/>
        </authorList>
    </citation>
    <scope>NUCLEOTIDE SEQUENCE [LARGE SCALE GENOMIC DNA]</scope>
    <source>
        <strain evidence="1 2">SCAWS-G2</strain>
    </source>
</reference>
<keyword evidence="2" id="KW-1185">Reference proteome</keyword>
<sequence>MPESLPRRAAIAKILNIPLLLLGVSPLVGQNTSAGTLELLESLAHTTSNAMIIYERMLALCWETCYTSSFQRAAADVAFCVEELEQAADNVQSLQRQQINYMLCRFYQLAGIIARDRMDFTQALYNGTKAVDLALELDNAELIAAALEHRSGTYARRRRYDLALTDIQRALPYADRSRDILRGNVYLVAAEKYTRTGLHDSQTEKTVMAFLDTAGRIVRKGKLENDGSFLKLNVASLHIEQAKLLACFQHFDAAHNSFAIAHKHLGPDLLSWKANIYLEEAEAFLQEGELDGSCERALKALRIVRTLQSRSREERIQQLHHQYKSKDPNNALVCALGQRLGPCRVKPLI</sequence>
<dbReference type="AlphaFoldDB" id="A0A4P6JLA4"/>
<dbReference type="SUPFAM" id="SSF48452">
    <property type="entry name" value="TPR-like"/>
    <property type="match status" value="1"/>
</dbReference>
<dbReference type="InterPro" id="IPR011990">
    <property type="entry name" value="TPR-like_helical_dom_sf"/>
</dbReference>
<evidence type="ECO:0000313" key="1">
    <source>
        <dbReference type="EMBL" id="QBD75800.1"/>
    </source>
</evidence>
<accession>A0A4P6JLA4</accession>
<protein>
    <recommendedName>
        <fullName evidence="3">Tetratricopeptide repeat protein</fullName>
    </recommendedName>
</protein>
<evidence type="ECO:0008006" key="3">
    <source>
        <dbReference type="Google" id="ProtNLM"/>
    </source>
</evidence>
<dbReference type="RefSeq" id="WP_129886397.1">
    <property type="nucleotide sequence ID" value="NZ_CP035758.1"/>
</dbReference>
<dbReference type="EMBL" id="CP035758">
    <property type="protein sequence ID" value="QBD75800.1"/>
    <property type="molecule type" value="Genomic_DNA"/>
</dbReference>
<dbReference type="OrthoDB" id="159721at2"/>
<evidence type="ECO:0000313" key="2">
    <source>
        <dbReference type="Proteomes" id="UP000290365"/>
    </source>
</evidence>